<comment type="caution">
    <text evidence="2">The sequence shown here is derived from an EMBL/GenBank/DDBJ whole genome shotgun (WGS) entry which is preliminary data.</text>
</comment>
<dbReference type="AlphaFoldDB" id="A0AA37LPR9"/>
<proteinExistence type="predicted"/>
<evidence type="ECO:0000256" key="1">
    <source>
        <dbReference type="SAM" id="MobiDB-lite"/>
    </source>
</evidence>
<dbReference type="EMBL" id="BPPX01000004">
    <property type="protein sequence ID" value="GJC79617.1"/>
    <property type="molecule type" value="Genomic_DNA"/>
</dbReference>
<sequence length="90" mass="9639">MTSSRPNNEKAAKDANHVEDTAEDGLKSSEAVVDAALRGQVISGYETLSIWETVKLFKVATASCFAAAFSAATDGYQIGRLDERSLVKDL</sequence>
<reference evidence="2 3" key="1">
    <citation type="submission" date="2021-07" db="EMBL/GenBank/DDBJ databases">
        <title>Genome data of Colletotrichum spaethianum.</title>
        <authorList>
            <person name="Utami Y.D."/>
            <person name="Hiruma K."/>
        </authorList>
    </citation>
    <scope>NUCLEOTIDE SEQUENCE [LARGE SCALE GENOMIC DNA]</scope>
    <source>
        <strain evidence="2 3">MAFF 242679</strain>
    </source>
</reference>
<keyword evidence="3" id="KW-1185">Reference proteome</keyword>
<accession>A0AA37LPR9</accession>
<protein>
    <submittedName>
        <fullName evidence="2">Uncharacterized protein</fullName>
    </submittedName>
</protein>
<gene>
    <name evidence="2" type="ORF">ColLi_02455</name>
</gene>
<feature type="compositionally biased region" description="Basic and acidic residues" evidence="1">
    <location>
        <begin position="7"/>
        <end position="26"/>
    </location>
</feature>
<feature type="region of interest" description="Disordered" evidence="1">
    <location>
        <begin position="1"/>
        <end position="26"/>
    </location>
</feature>
<dbReference type="Proteomes" id="UP001055172">
    <property type="component" value="Unassembled WGS sequence"/>
</dbReference>
<evidence type="ECO:0000313" key="2">
    <source>
        <dbReference type="EMBL" id="GJC79617.1"/>
    </source>
</evidence>
<evidence type="ECO:0000313" key="3">
    <source>
        <dbReference type="Proteomes" id="UP001055172"/>
    </source>
</evidence>
<organism evidence="2 3">
    <name type="scientific">Colletotrichum liriopes</name>
    <dbReference type="NCBI Taxonomy" id="708192"/>
    <lineage>
        <taxon>Eukaryota</taxon>
        <taxon>Fungi</taxon>
        <taxon>Dikarya</taxon>
        <taxon>Ascomycota</taxon>
        <taxon>Pezizomycotina</taxon>
        <taxon>Sordariomycetes</taxon>
        <taxon>Hypocreomycetidae</taxon>
        <taxon>Glomerellales</taxon>
        <taxon>Glomerellaceae</taxon>
        <taxon>Colletotrichum</taxon>
        <taxon>Colletotrichum spaethianum species complex</taxon>
    </lineage>
</organism>
<name>A0AA37LPR9_9PEZI</name>